<evidence type="ECO:0000313" key="3">
    <source>
        <dbReference type="Proteomes" id="UP001418222"/>
    </source>
</evidence>
<protein>
    <submittedName>
        <fullName evidence="2">Uncharacterized protein</fullName>
    </submittedName>
</protein>
<reference evidence="2 3" key="1">
    <citation type="journal article" date="2022" name="Nat. Plants">
        <title>Genomes of leafy and leafless Platanthera orchids illuminate the evolution of mycoheterotrophy.</title>
        <authorList>
            <person name="Li M.H."/>
            <person name="Liu K.W."/>
            <person name="Li Z."/>
            <person name="Lu H.C."/>
            <person name="Ye Q.L."/>
            <person name="Zhang D."/>
            <person name="Wang J.Y."/>
            <person name="Li Y.F."/>
            <person name="Zhong Z.M."/>
            <person name="Liu X."/>
            <person name="Yu X."/>
            <person name="Liu D.K."/>
            <person name="Tu X.D."/>
            <person name="Liu B."/>
            <person name="Hao Y."/>
            <person name="Liao X.Y."/>
            <person name="Jiang Y.T."/>
            <person name="Sun W.H."/>
            <person name="Chen J."/>
            <person name="Chen Y.Q."/>
            <person name="Ai Y."/>
            <person name="Zhai J.W."/>
            <person name="Wu S.S."/>
            <person name="Zhou Z."/>
            <person name="Hsiao Y.Y."/>
            <person name="Wu W.L."/>
            <person name="Chen Y.Y."/>
            <person name="Lin Y.F."/>
            <person name="Hsu J.L."/>
            <person name="Li C.Y."/>
            <person name="Wang Z.W."/>
            <person name="Zhao X."/>
            <person name="Zhong W.Y."/>
            <person name="Ma X.K."/>
            <person name="Ma L."/>
            <person name="Huang J."/>
            <person name="Chen G.Z."/>
            <person name="Huang M.Z."/>
            <person name="Huang L."/>
            <person name="Peng D.H."/>
            <person name="Luo Y.B."/>
            <person name="Zou S.Q."/>
            <person name="Chen S.P."/>
            <person name="Lan S."/>
            <person name="Tsai W.C."/>
            <person name="Van de Peer Y."/>
            <person name="Liu Z.J."/>
        </authorList>
    </citation>
    <scope>NUCLEOTIDE SEQUENCE [LARGE SCALE GENOMIC DNA]</scope>
    <source>
        <strain evidence="2">Lor287</strain>
    </source>
</reference>
<proteinExistence type="predicted"/>
<organism evidence="2 3">
    <name type="scientific">Platanthera zijinensis</name>
    <dbReference type="NCBI Taxonomy" id="2320716"/>
    <lineage>
        <taxon>Eukaryota</taxon>
        <taxon>Viridiplantae</taxon>
        <taxon>Streptophyta</taxon>
        <taxon>Embryophyta</taxon>
        <taxon>Tracheophyta</taxon>
        <taxon>Spermatophyta</taxon>
        <taxon>Magnoliopsida</taxon>
        <taxon>Liliopsida</taxon>
        <taxon>Asparagales</taxon>
        <taxon>Orchidaceae</taxon>
        <taxon>Orchidoideae</taxon>
        <taxon>Orchideae</taxon>
        <taxon>Orchidinae</taxon>
        <taxon>Platanthera</taxon>
    </lineage>
</organism>
<name>A0AAP0BN13_9ASPA</name>
<feature type="chain" id="PRO_5042977670" evidence="1">
    <location>
        <begin position="25"/>
        <end position="104"/>
    </location>
</feature>
<dbReference type="AlphaFoldDB" id="A0AAP0BN13"/>
<gene>
    <name evidence="2" type="ORF">KSP39_PZI007786</name>
</gene>
<keyword evidence="1" id="KW-0732">Signal</keyword>
<sequence>MEFSQRIMVSALLLLFLTSTGTMGEMVVIRDVYWQFSNLDGVCHTVCLNQIRNARCHLKRYIAALAGVGCICYYNTDCCFFPDPRYCLRPFPIEMGIERFQIEP</sequence>
<feature type="signal peptide" evidence="1">
    <location>
        <begin position="1"/>
        <end position="24"/>
    </location>
</feature>
<keyword evidence="3" id="KW-1185">Reference proteome</keyword>
<evidence type="ECO:0000313" key="2">
    <source>
        <dbReference type="EMBL" id="KAK8944238.1"/>
    </source>
</evidence>
<dbReference type="Proteomes" id="UP001418222">
    <property type="component" value="Unassembled WGS sequence"/>
</dbReference>
<dbReference type="EMBL" id="JBBWWQ010000006">
    <property type="protein sequence ID" value="KAK8944238.1"/>
    <property type="molecule type" value="Genomic_DNA"/>
</dbReference>
<comment type="caution">
    <text evidence="2">The sequence shown here is derived from an EMBL/GenBank/DDBJ whole genome shotgun (WGS) entry which is preliminary data.</text>
</comment>
<evidence type="ECO:0000256" key="1">
    <source>
        <dbReference type="SAM" id="SignalP"/>
    </source>
</evidence>
<accession>A0AAP0BN13</accession>